<dbReference type="EMBL" id="CP065959">
    <property type="protein sequence ID" value="QQC89193.1"/>
    <property type="molecule type" value="Genomic_DNA"/>
</dbReference>
<evidence type="ECO:0000313" key="2">
    <source>
        <dbReference type="EMBL" id="QQC89193.1"/>
    </source>
</evidence>
<name>A0A7T4TXZ8_9ACTN</name>
<feature type="compositionally biased region" description="Low complexity" evidence="1">
    <location>
        <begin position="7"/>
        <end position="20"/>
    </location>
</feature>
<evidence type="ECO:0000256" key="1">
    <source>
        <dbReference type="SAM" id="MobiDB-lite"/>
    </source>
</evidence>
<protein>
    <submittedName>
        <fullName evidence="2">Uncharacterized protein</fullName>
    </submittedName>
</protein>
<feature type="region of interest" description="Disordered" evidence="1">
    <location>
        <begin position="1"/>
        <end position="20"/>
    </location>
</feature>
<gene>
    <name evidence="2" type="ORF">I8755_12790</name>
</gene>
<proteinExistence type="predicted"/>
<dbReference type="AlphaFoldDB" id="A0A7T4TXZ8"/>
<feature type="compositionally biased region" description="Basic and acidic residues" evidence="1">
    <location>
        <begin position="46"/>
        <end position="56"/>
    </location>
</feature>
<organism evidence="2 3">
    <name type="scientific">Streptomyces alfalfae</name>
    <dbReference type="NCBI Taxonomy" id="1642299"/>
    <lineage>
        <taxon>Bacteria</taxon>
        <taxon>Bacillati</taxon>
        <taxon>Actinomycetota</taxon>
        <taxon>Actinomycetes</taxon>
        <taxon>Kitasatosporales</taxon>
        <taxon>Streptomycetaceae</taxon>
        <taxon>Streptomyces</taxon>
    </lineage>
</organism>
<feature type="region of interest" description="Disordered" evidence="1">
    <location>
        <begin position="31"/>
        <end position="56"/>
    </location>
</feature>
<accession>A0A7T4TXZ8</accession>
<reference evidence="2 3" key="1">
    <citation type="submission" date="2020-12" db="EMBL/GenBank/DDBJ databases">
        <title>Identification and biosynthesis of polyene macrolides produced by Streptomyces alfalfae Men-myco-93-63.</title>
        <authorList>
            <person name="Liu D."/>
            <person name="Li Y."/>
            <person name="Liu L."/>
            <person name="Han X."/>
            <person name="Shen F."/>
        </authorList>
    </citation>
    <scope>NUCLEOTIDE SEQUENCE [LARGE SCALE GENOMIC DNA]</scope>
    <source>
        <strain evidence="2 3">Men-myco-93-63</strain>
    </source>
</reference>
<evidence type="ECO:0000313" key="3">
    <source>
        <dbReference type="Proteomes" id="UP000596130"/>
    </source>
</evidence>
<dbReference type="Proteomes" id="UP000596130">
    <property type="component" value="Chromosome"/>
</dbReference>
<dbReference type="RefSeq" id="WP_159043864.1">
    <property type="nucleotide sequence ID" value="NZ_CP015588.1"/>
</dbReference>
<sequence>MPPADPAPWLDLPDLDGPALTDDEMAEVLRGMGGHRLDVHGGSSGVRERAEPGETP</sequence>